<evidence type="ECO:0000313" key="3">
    <source>
        <dbReference type="WBParaSite" id="ACRNAN_Path_1131.g4378.t1"/>
    </source>
</evidence>
<dbReference type="Proteomes" id="UP000887540">
    <property type="component" value="Unplaced"/>
</dbReference>
<dbReference type="SUPFAM" id="SSF56436">
    <property type="entry name" value="C-type lectin-like"/>
    <property type="match status" value="1"/>
</dbReference>
<protein>
    <submittedName>
        <fullName evidence="3">C-type lectin domain-containing protein</fullName>
    </submittedName>
</protein>
<dbReference type="Gene3D" id="3.10.100.10">
    <property type="entry name" value="Mannose-Binding Protein A, subunit A"/>
    <property type="match status" value="1"/>
</dbReference>
<dbReference type="InterPro" id="IPR001304">
    <property type="entry name" value="C-type_lectin-like"/>
</dbReference>
<dbReference type="InterPro" id="IPR016187">
    <property type="entry name" value="CTDL_fold"/>
</dbReference>
<sequence length="220" mass="25486">MVRYPGPCDRSALISIKNTDEGNYFLGKLRETDRSIEKFWIGDLLKYSSEELDPNCEDSQKHWKNVRQEECLSYSLNGTIQKENCWSKLPYICSMPENYYSCSGRNKNAVENSVWLYSFQTKHCYMANIPDYRSSNPTFDQWSNFCGEFDASLASIHSELEEEIIHDVFDGYIDVLAESFAEFDDQYKAIIIKYALSEYALFGLFEQIHASLRACPLLGI</sequence>
<evidence type="ECO:0000313" key="2">
    <source>
        <dbReference type="Proteomes" id="UP000887540"/>
    </source>
</evidence>
<dbReference type="WBParaSite" id="ACRNAN_Path_1131.g4378.t1">
    <property type="protein sequence ID" value="ACRNAN_Path_1131.g4378.t1"/>
    <property type="gene ID" value="ACRNAN_Path_1131.g4378"/>
</dbReference>
<feature type="domain" description="C-type lectin" evidence="1">
    <location>
        <begin position="8"/>
        <end position="94"/>
    </location>
</feature>
<organism evidence="2 3">
    <name type="scientific">Acrobeloides nanus</name>
    <dbReference type="NCBI Taxonomy" id="290746"/>
    <lineage>
        <taxon>Eukaryota</taxon>
        <taxon>Metazoa</taxon>
        <taxon>Ecdysozoa</taxon>
        <taxon>Nematoda</taxon>
        <taxon>Chromadorea</taxon>
        <taxon>Rhabditida</taxon>
        <taxon>Tylenchina</taxon>
        <taxon>Cephalobomorpha</taxon>
        <taxon>Cephaloboidea</taxon>
        <taxon>Cephalobidae</taxon>
        <taxon>Acrobeloides</taxon>
    </lineage>
</organism>
<keyword evidence="2" id="KW-1185">Reference proteome</keyword>
<dbReference type="InterPro" id="IPR016186">
    <property type="entry name" value="C-type_lectin-like/link_sf"/>
</dbReference>
<dbReference type="AlphaFoldDB" id="A0A914BW57"/>
<dbReference type="PROSITE" id="PS50041">
    <property type="entry name" value="C_TYPE_LECTIN_2"/>
    <property type="match status" value="1"/>
</dbReference>
<name>A0A914BW57_9BILA</name>
<evidence type="ECO:0000259" key="1">
    <source>
        <dbReference type="PROSITE" id="PS50041"/>
    </source>
</evidence>
<accession>A0A914BW57</accession>
<proteinExistence type="predicted"/>
<reference evidence="3" key="1">
    <citation type="submission" date="2022-11" db="UniProtKB">
        <authorList>
            <consortium name="WormBaseParasite"/>
        </authorList>
    </citation>
    <scope>IDENTIFICATION</scope>
</reference>